<organism evidence="6 7">
    <name type="scientific">Rhodococcus qingshengii</name>
    <dbReference type="NCBI Taxonomy" id="334542"/>
    <lineage>
        <taxon>Bacteria</taxon>
        <taxon>Bacillati</taxon>
        <taxon>Actinomycetota</taxon>
        <taxon>Actinomycetes</taxon>
        <taxon>Mycobacteriales</taxon>
        <taxon>Nocardiaceae</taxon>
        <taxon>Rhodococcus</taxon>
        <taxon>Rhodococcus erythropolis group</taxon>
    </lineage>
</organism>
<accession>A0AAW6LSP7</accession>
<evidence type="ECO:0000313" key="7">
    <source>
        <dbReference type="Proteomes" id="UP001217325"/>
    </source>
</evidence>
<gene>
    <name evidence="6" type="ORF">PXH69_18320</name>
</gene>
<proteinExistence type="predicted"/>
<evidence type="ECO:0000313" key="6">
    <source>
        <dbReference type="EMBL" id="MDE8646925.1"/>
    </source>
</evidence>
<keyword evidence="3" id="KW-0804">Transcription</keyword>
<dbReference type="InterPro" id="IPR036388">
    <property type="entry name" value="WH-like_DNA-bd_sf"/>
</dbReference>
<dbReference type="SMART" id="SM00345">
    <property type="entry name" value="HTH_GNTR"/>
    <property type="match status" value="1"/>
</dbReference>
<dbReference type="SUPFAM" id="SSF46785">
    <property type="entry name" value="Winged helix' DNA-binding domain"/>
    <property type="match status" value="1"/>
</dbReference>
<dbReference type="Pfam" id="PF00392">
    <property type="entry name" value="GntR"/>
    <property type="match status" value="1"/>
</dbReference>
<dbReference type="InterPro" id="IPR036390">
    <property type="entry name" value="WH_DNA-bd_sf"/>
</dbReference>
<dbReference type="AlphaFoldDB" id="A0AAW6LSP7"/>
<evidence type="ECO:0000256" key="1">
    <source>
        <dbReference type="ARBA" id="ARBA00023015"/>
    </source>
</evidence>
<dbReference type="EMBL" id="JARDXE010000011">
    <property type="protein sequence ID" value="MDE8646925.1"/>
    <property type="molecule type" value="Genomic_DNA"/>
</dbReference>
<dbReference type="Proteomes" id="UP001217325">
    <property type="component" value="Unassembled WGS sequence"/>
</dbReference>
<dbReference type="InterPro" id="IPR000524">
    <property type="entry name" value="Tscrpt_reg_HTH_GntR"/>
</dbReference>
<dbReference type="InterPro" id="IPR011711">
    <property type="entry name" value="GntR_C"/>
</dbReference>
<feature type="region of interest" description="Disordered" evidence="4">
    <location>
        <begin position="214"/>
        <end position="237"/>
    </location>
</feature>
<feature type="compositionally biased region" description="Polar residues" evidence="4">
    <location>
        <begin position="222"/>
        <end position="237"/>
    </location>
</feature>
<dbReference type="CDD" id="cd07377">
    <property type="entry name" value="WHTH_GntR"/>
    <property type="match status" value="1"/>
</dbReference>
<name>A0AAW6LSP7_RHOSG</name>
<protein>
    <submittedName>
        <fullName evidence="6">GntR family transcriptional regulator</fullName>
    </submittedName>
</protein>
<dbReference type="Gene3D" id="1.20.120.530">
    <property type="entry name" value="GntR ligand-binding domain-like"/>
    <property type="match status" value="1"/>
</dbReference>
<comment type="caution">
    <text evidence="6">The sequence shown here is derived from an EMBL/GenBank/DDBJ whole genome shotgun (WGS) entry which is preliminary data.</text>
</comment>
<dbReference type="PROSITE" id="PS50949">
    <property type="entry name" value="HTH_GNTR"/>
    <property type="match status" value="1"/>
</dbReference>
<dbReference type="PANTHER" id="PTHR43537:SF24">
    <property type="entry name" value="GLUCONATE OPERON TRANSCRIPTIONAL REPRESSOR"/>
    <property type="match status" value="1"/>
</dbReference>
<dbReference type="GO" id="GO:0003677">
    <property type="term" value="F:DNA binding"/>
    <property type="evidence" value="ECO:0007669"/>
    <property type="project" value="UniProtKB-KW"/>
</dbReference>
<keyword evidence="2" id="KW-0238">DNA-binding</keyword>
<dbReference type="SMART" id="SM00895">
    <property type="entry name" value="FCD"/>
    <property type="match status" value="1"/>
</dbReference>
<reference evidence="6" key="1">
    <citation type="submission" date="2023-02" db="EMBL/GenBank/DDBJ databases">
        <title>A novel hydrolase synthesized by Rhodococcus erythropolis HQ is responsible for the detoxification of Zearalenone.</title>
        <authorList>
            <person name="Hu J."/>
            <person name="Xu J."/>
        </authorList>
    </citation>
    <scope>NUCLEOTIDE SEQUENCE</scope>
    <source>
        <strain evidence="6">HQ</strain>
    </source>
</reference>
<dbReference type="Gene3D" id="1.10.10.10">
    <property type="entry name" value="Winged helix-like DNA-binding domain superfamily/Winged helix DNA-binding domain"/>
    <property type="match status" value="1"/>
</dbReference>
<dbReference type="RefSeq" id="WP_275231972.1">
    <property type="nucleotide sequence ID" value="NZ_JARDXE010000011.1"/>
</dbReference>
<dbReference type="PRINTS" id="PR00035">
    <property type="entry name" value="HTHGNTR"/>
</dbReference>
<evidence type="ECO:0000256" key="4">
    <source>
        <dbReference type="SAM" id="MobiDB-lite"/>
    </source>
</evidence>
<keyword evidence="1" id="KW-0805">Transcription regulation</keyword>
<evidence type="ECO:0000259" key="5">
    <source>
        <dbReference type="PROSITE" id="PS50949"/>
    </source>
</evidence>
<sequence>MSEVDSANGPTTVASHRIAAHIREDILSGRLLPGVRIRQEEIAERLGASRLPVREALRMLESEGLVELKANSGAWVSSMDMQECDFVYRIRERIEPMALAESIPHLNSSVHDRLWSIQDEIEANEDVDRFLVLDRELHLLTYSGCEIPQLITMVTRFWNTTQHYRRAYARLTGPDRTWVINYEHRLLIEAIVRKDEIDAERCLTGHIRRTRTELTKHPELFDSTNPDSSRGGSSKVR</sequence>
<dbReference type="PANTHER" id="PTHR43537">
    <property type="entry name" value="TRANSCRIPTIONAL REGULATOR, GNTR FAMILY"/>
    <property type="match status" value="1"/>
</dbReference>
<dbReference type="Pfam" id="PF07729">
    <property type="entry name" value="FCD"/>
    <property type="match status" value="1"/>
</dbReference>
<evidence type="ECO:0000256" key="2">
    <source>
        <dbReference type="ARBA" id="ARBA00023125"/>
    </source>
</evidence>
<dbReference type="GO" id="GO:0003700">
    <property type="term" value="F:DNA-binding transcription factor activity"/>
    <property type="evidence" value="ECO:0007669"/>
    <property type="project" value="InterPro"/>
</dbReference>
<dbReference type="InterPro" id="IPR008920">
    <property type="entry name" value="TF_FadR/GntR_C"/>
</dbReference>
<evidence type="ECO:0000256" key="3">
    <source>
        <dbReference type="ARBA" id="ARBA00023163"/>
    </source>
</evidence>
<feature type="domain" description="HTH gntR-type" evidence="5">
    <location>
        <begin position="12"/>
        <end position="79"/>
    </location>
</feature>
<dbReference type="SUPFAM" id="SSF48008">
    <property type="entry name" value="GntR ligand-binding domain-like"/>
    <property type="match status" value="1"/>
</dbReference>